<evidence type="ECO:0000313" key="2">
    <source>
        <dbReference type="EMBL" id="KIK07489.1"/>
    </source>
</evidence>
<dbReference type="AlphaFoldDB" id="A0A0C9Y0U4"/>
<feature type="chain" id="PRO_5002206216" description="Secreted protein" evidence="1">
    <location>
        <begin position="20"/>
        <end position="90"/>
    </location>
</feature>
<dbReference type="EMBL" id="KN838547">
    <property type="protein sequence ID" value="KIK07489.1"/>
    <property type="molecule type" value="Genomic_DNA"/>
</dbReference>
<keyword evidence="1" id="KW-0732">Signal</keyword>
<gene>
    <name evidence="2" type="ORF">K443DRAFT_673403</name>
</gene>
<dbReference type="Proteomes" id="UP000054477">
    <property type="component" value="Unassembled WGS sequence"/>
</dbReference>
<accession>A0A0C9Y0U4</accession>
<dbReference type="HOGENOM" id="CLU_2441184_0_0_1"/>
<organism evidence="2 3">
    <name type="scientific">Laccaria amethystina LaAM-08-1</name>
    <dbReference type="NCBI Taxonomy" id="1095629"/>
    <lineage>
        <taxon>Eukaryota</taxon>
        <taxon>Fungi</taxon>
        <taxon>Dikarya</taxon>
        <taxon>Basidiomycota</taxon>
        <taxon>Agaricomycotina</taxon>
        <taxon>Agaricomycetes</taxon>
        <taxon>Agaricomycetidae</taxon>
        <taxon>Agaricales</taxon>
        <taxon>Agaricineae</taxon>
        <taxon>Hydnangiaceae</taxon>
        <taxon>Laccaria</taxon>
    </lineage>
</organism>
<proteinExistence type="predicted"/>
<evidence type="ECO:0000313" key="3">
    <source>
        <dbReference type="Proteomes" id="UP000054477"/>
    </source>
</evidence>
<protein>
    <recommendedName>
        <fullName evidence="4">Secreted protein</fullName>
    </recommendedName>
</protein>
<sequence>MLAFSFPLFFAFQFLSVFAAAPAPYFKARDVTALSNTDIPDLSPLTQFSRASYCPLRGWKWGSKPTLPIFSNMPLTFPTLDRNLQFPLRV</sequence>
<evidence type="ECO:0008006" key="4">
    <source>
        <dbReference type="Google" id="ProtNLM"/>
    </source>
</evidence>
<feature type="signal peptide" evidence="1">
    <location>
        <begin position="1"/>
        <end position="19"/>
    </location>
</feature>
<evidence type="ECO:0000256" key="1">
    <source>
        <dbReference type="SAM" id="SignalP"/>
    </source>
</evidence>
<name>A0A0C9Y0U4_9AGAR</name>
<reference evidence="3" key="2">
    <citation type="submission" date="2015-01" db="EMBL/GenBank/DDBJ databases">
        <title>Evolutionary Origins and Diversification of the Mycorrhizal Mutualists.</title>
        <authorList>
            <consortium name="DOE Joint Genome Institute"/>
            <consortium name="Mycorrhizal Genomics Consortium"/>
            <person name="Kohler A."/>
            <person name="Kuo A."/>
            <person name="Nagy L.G."/>
            <person name="Floudas D."/>
            <person name="Copeland A."/>
            <person name="Barry K.W."/>
            <person name="Cichocki N."/>
            <person name="Veneault-Fourrey C."/>
            <person name="LaButti K."/>
            <person name="Lindquist E.A."/>
            <person name="Lipzen A."/>
            <person name="Lundell T."/>
            <person name="Morin E."/>
            <person name="Murat C."/>
            <person name="Riley R."/>
            <person name="Ohm R."/>
            <person name="Sun H."/>
            <person name="Tunlid A."/>
            <person name="Henrissat B."/>
            <person name="Grigoriev I.V."/>
            <person name="Hibbett D.S."/>
            <person name="Martin F."/>
        </authorList>
    </citation>
    <scope>NUCLEOTIDE SEQUENCE [LARGE SCALE GENOMIC DNA]</scope>
    <source>
        <strain evidence="3">LaAM-08-1</strain>
    </source>
</reference>
<keyword evidence="3" id="KW-1185">Reference proteome</keyword>
<reference evidence="2 3" key="1">
    <citation type="submission" date="2014-04" db="EMBL/GenBank/DDBJ databases">
        <authorList>
            <consortium name="DOE Joint Genome Institute"/>
            <person name="Kuo A."/>
            <person name="Kohler A."/>
            <person name="Nagy L.G."/>
            <person name="Floudas D."/>
            <person name="Copeland A."/>
            <person name="Barry K.W."/>
            <person name="Cichocki N."/>
            <person name="Veneault-Fourrey C."/>
            <person name="LaButti K."/>
            <person name="Lindquist E.A."/>
            <person name="Lipzen A."/>
            <person name="Lundell T."/>
            <person name="Morin E."/>
            <person name="Murat C."/>
            <person name="Sun H."/>
            <person name="Tunlid A."/>
            <person name="Henrissat B."/>
            <person name="Grigoriev I.V."/>
            <person name="Hibbett D.S."/>
            <person name="Martin F."/>
            <person name="Nordberg H.P."/>
            <person name="Cantor M.N."/>
            <person name="Hua S.X."/>
        </authorList>
    </citation>
    <scope>NUCLEOTIDE SEQUENCE [LARGE SCALE GENOMIC DNA]</scope>
    <source>
        <strain evidence="2 3">LaAM-08-1</strain>
    </source>
</reference>